<dbReference type="Proteomes" id="UP000765509">
    <property type="component" value="Unassembled WGS sequence"/>
</dbReference>
<evidence type="ECO:0000313" key="1">
    <source>
        <dbReference type="EMBL" id="MBW0569863.1"/>
    </source>
</evidence>
<protein>
    <submittedName>
        <fullName evidence="1">Uncharacterized protein</fullName>
    </submittedName>
</protein>
<gene>
    <name evidence="1" type="ORF">O181_109578</name>
</gene>
<dbReference type="AlphaFoldDB" id="A0A9Q3JWA6"/>
<proteinExistence type="predicted"/>
<organism evidence="1 2">
    <name type="scientific">Austropuccinia psidii MF-1</name>
    <dbReference type="NCBI Taxonomy" id="1389203"/>
    <lineage>
        <taxon>Eukaryota</taxon>
        <taxon>Fungi</taxon>
        <taxon>Dikarya</taxon>
        <taxon>Basidiomycota</taxon>
        <taxon>Pucciniomycotina</taxon>
        <taxon>Pucciniomycetes</taxon>
        <taxon>Pucciniales</taxon>
        <taxon>Sphaerophragmiaceae</taxon>
        <taxon>Austropuccinia</taxon>
    </lineage>
</organism>
<evidence type="ECO:0000313" key="2">
    <source>
        <dbReference type="Proteomes" id="UP000765509"/>
    </source>
</evidence>
<keyword evidence="2" id="KW-1185">Reference proteome</keyword>
<comment type="caution">
    <text evidence="1">The sequence shown here is derived from an EMBL/GenBank/DDBJ whole genome shotgun (WGS) entry which is preliminary data.</text>
</comment>
<name>A0A9Q3JWA6_9BASI</name>
<accession>A0A9Q3JWA6</accession>
<dbReference type="EMBL" id="AVOT02085146">
    <property type="protein sequence ID" value="MBW0569863.1"/>
    <property type="molecule type" value="Genomic_DNA"/>
</dbReference>
<sequence>MSHTLTYHSIQNVQLRHHHIGRGIGPYAHAYTPTPTQAYAPAPRGRTHIHPCACTCLCNRTAPAVFCGGLYQCHPQNDNPEEAESFHGLAGEVKPLLYIKTG</sequence>
<reference evidence="1" key="1">
    <citation type="submission" date="2021-03" db="EMBL/GenBank/DDBJ databases">
        <title>Draft genome sequence of rust myrtle Austropuccinia psidii MF-1, a brazilian biotype.</title>
        <authorList>
            <person name="Quecine M.C."/>
            <person name="Pachon D.M.R."/>
            <person name="Bonatelli M.L."/>
            <person name="Correr F.H."/>
            <person name="Franceschini L.M."/>
            <person name="Leite T.F."/>
            <person name="Margarido G.R.A."/>
            <person name="Almeida C.A."/>
            <person name="Ferrarezi J.A."/>
            <person name="Labate C.A."/>
        </authorList>
    </citation>
    <scope>NUCLEOTIDE SEQUENCE</scope>
    <source>
        <strain evidence="1">MF-1</strain>
    </source>
</reference>